<sequence>MFVDPPGDHAVPANDPAHDPRHSRIHQWISTVSSAHDFPGHQYSSSTSSTHSRLRDSLVRADSPLLGFENALLDPLHRPSPTYVRKLPEGTNFNARPMNRNKPLPIRVHETHVSSASHDAAEGIHLPPSFSRSSSHYSLRPPPPLTIVSPRAPMMRQPSLPVISATSVPSSPEPTQPSMPRIGARSRAHSTFSPPLTHRSHSNPLPQLHTVNSTSQHPVPPRLAQDPPPTPVTPTFNPTLDLDLQRQKLEALVIASGLADQDDPKSLSLGYHSSPSQIYLGDSGRTDIHHVVDSMTVSGESTGGSVSSPRSQRIHEAPSFSSSASVDDDEFDEDASYYGREMDQLFSPYSSSVSRSGGDDQTDTVDLPTESKWSLSSSVDMDQDKNRSSSAPKSPKNKKHRLKSFISRLSGGSNSPASSDGQSPTTPNFSSTDQTSSQMPRQRSLAEALDSIASRVSESSSSQHGVAYGTWESASSTPTPAMSSSNVRPVTPSDKEQCYTNRIVSKDHHQSRSRRQSMVTNERNSTDTHSAPPSPPPKKKLSVDTSFTSFSNTSVTNSPVDFPGQAQLPLKHSMSSTHLRQGQLASGLKGFVSRIGLSPVESVAEDDARTAHNPTPTPSPPPPTPRGLKGMLSKKNGSTLSLKGLGLGKSSKPKRRLLINGVEEDNLRKYEAIQRWCEGFGEVVVTRAVNGAIVADFKKASVANTVCCLRAQVQIKGAGSVSLSWTTKQKQF</sequence>
<keyword evidence="3" id="KW-1185">Reference proteome</keyword>
<feature type="region of interest" description="Disordered" evidence="1">
    <location>
        <begin position="603"/>
        <end position="648"/>
    </location>
</feature>
<feature type="compositionally biased region" description="Low complexity" evidence="1">
    <location>
        <begin position="297"/>
        <end position="308"/>
    </location>
</feature>
<dbReference type="AlphaFoldDB" id="A0A2A9NNX1"/>
<feature type="compositionally biased region" description="Polar residues" evidence="1">
    <location>
        <begin position="202"/>
        <end position="217"/>
    </location>
</feature>
<feature type="compositionally biased region" description="Low complexity" evidence="1">
    <location>
        <begin position="633"/>
        <end position="648"/>
    </location>
</feature>
<feature type="compositionally biased region" description="Pro residues" evidence="1">
    <location>
        <begin position="218"/>
        <end position="232"/>
    </location>
</feature>
<evidence type="ECO:0000313" key="2">
    <source>
        <dbReference type="EMBL" id="PFH49446.1"/>
    </source>
</evidence>
<proteinExistence type="predicted"/>
<feature type="compositionally biased region" description="Low complexity" evidence="1">
    <location>
        <begin position="473"/>
        <end position="485"/>
    </location>
</feature>
<evidence type="ECO:0000313" key="3">
    <source>
        <dbReference type="Proteomes" id="UP000242287"/>
    </source>
</evidence>
<feature type="compositionally biased region" description="Polar residues" evidence="1">
    <location>
        <begin position="371"/>
        <end position="380"/>
    </location>
</feature>
<protein>
    <recommendedName>
        <fullName evidence="4">RRM domain-containing protein</fullName>
    </recommendedName>
</protein>
<dbReference type="OrthoDB" id="3071736at2759"/>
<organism evidence="2 3">
    <name type="scientific">Amanita thiersii Skay4041</name>
    <dbReference type="NCBI Taxonomy" id="703135"/>
    <lineage>
        <taxon>Eukaryota</taxon>
        <taxon>Fungi</taxon>
        <taxon>Dikarya</taxon>
        <taxon>Basidiomycota</taxon>
        <taxon>Agaricomycotina</taxon>
        <taxon>Agaricomycetes</taxon>
        <taxon>Agaricomycetidae</taxon>
        <taxon>Agaricales</taxon>
        <taxon>Pluteineae</taxon>
        <taxon>Amanitaceae</taxon>
        <taxon>Amanita</taxon>
    </lineage>
</organism>
<gene>
    <name evidence="2" type="ORF">AMATHDRAFT_48715</name>
</gene>
<name>A0A2A9NNX1_9AGAR</name>
<feature type="region of interest" description="Disordered" evidence="1">
    <location>
        <begin position="297"/>
        <end position="330"/>
    </location>
</feature>
<dbReference type="Proteomes" id="UP000242287">
    <property type="component" value="Unassembled WGS sequence"/>
</dbReference>
<evidence type="ECO:0008006" key="4">
    <source>
        <dbReference type="Google" id="ProtNLM"/>
    </source>
</evidence>
<feature type="compositionally biased region" description="Low complexity" evidence="1">
    <location>
        <begin position="451"/>
        <end position="462"/>
    </location>
</feature>
<feature type="compositionally biased region" description="Polar residues" evidence="1">
    <location>
        <begin position="516"/>
        <end position="531"/>
    </location>
</feature>
<feature type="compositionally biased region" description="Pro residues" evidence="1">
    <location>
        <begin position="615"/>
        <end position="625"/>
    </location>
</feature>
<feature type="region of interest" description="Disordered" evidence="1">
    <location>
        <begin position="348"/>
        <end position="544"/>
    </location>
</feature>
<dbReference type="EMBL" id="KZ302029">
    <property type="protein sequence ID" value="PFH49446.1"/>
    <property type="molecule type" value="Genomic_DNA"/>
</dbReference>
<accession>A0A2A9NNX1</accession>
<evidence type="ECO:0000256" key="1">
    <source>
        <dbReference type="SAM" id="MobiDB-lite"/>
    </source>
</evidence>
<feature type="region of interest" description="Disordered" evidence="1">
    <location>
        <begin position="1"/>
        <end position="22"/>
    </location>
</feature>
<feature type="region of interest" description="Disordered" evidence="1">
    <location>
        <begin position="163"/>
        <end position="233"/>
    </location>
</feature>
<reference evidence="2 3" key="1">
    <citation type="submission" date="2014-02" db="EMBL/GenBank/DDBJ databases">
        <title>Transposable element dynamics among asymbiotic and ectomycorrhizal Amanita fungi.</title>
        <authorList>
            <consortium name="DOE Joint Genome Institute"/>
            <person name="Hess J."/>
            <person name="Skrede I."/>
            <person name="Wolfe B."/>
            <person name="LaButti K."/>
            <person name="Ohm R.A."/>
            <person name="Grigoriev I.V."/>
            <person name="Pringle A."/>
        </authorList>
    </citation>
    <scope>NUCLEOTIDE SEQUENCE [LARGE SCALE GENOMIC DNA]</scope>
    <source>
        <strain evidence="2 3">SKay4041</strain>
    </source>
</reference>
<dbReference type="STRING" id="703135.A0A2A9NNX1"/>
<feature type="compositionally biased region" description="Polar residues" evidence="1">
    <location>
        <begin position="410"/>
        <end position="441"/>
    </location>
</feature>